<feature type="non-terminal residue" evidence="1">
    <location>
        <position position="1"/>
    </location>
</feature>
<keyword evidence="2" id="KW-1185">Reference proteome</keyword>
<sequence length="71" mass="7805">KTGITSSALLLGLEFSKYKPYFNIKCSSILQNCLLLWELRQSNGQPAAKLRYFFLTSSACGAAVNKMAAVQ</sequence>
<proteinExistence type="predicted"/>
<reference evidence="1 2" key="1">
    <citation type="submission" date="2021-06" db="EMBL/GenBank/DDBJ databases">
        <authorList>
            <person name="Palmer J.M."/>
        </authorList>
    </citation>
    <scope>NUCLEOTIDE SEQUENCE [LARGE SCALE GENOMIC DNA]</scope>
    <source>
        <strain evidence="1 2">XC_2019</strain>
        <tissue evidence="1">Muscle</tissue>
    </source>
</reference>
<evidence type="ECO:0000313" key="1">
    <source>
        <dbReference type="EMBL" id="MEQ2203730.1"/>
    </source>
</evidence>
<dbReference type="EMBL" id="JAHRIN010034899">
    <property type="protein sequence ID" value="MEQ2203730.1"/>
    <property type="molecule type" value="Genomic_DNA"/>
</dbReference>
<protein>
    <submittedName>
        <fullName evidence="1">Uncharacterized protein</fullName>
    </submittedName>
</protein>
<evidence type="ECO:0000313" key="2">
    <source>
        <dbReference type="Proteomes" id="UP001434883"/>
    </source>
</evidence>
<accession>A0ABV0R6I1</accession>
<name>A0ABV0R6I1_9TELE</name>
<comment type="caution">
    <text evidence="1">The sequence shown here is derived from an EMBL/GenBank/DDBJ whole genome shotgun (WGS) entry which is preliminary data.</text>
</comment>
<gene>
    <name evidence="1" type="ORF">XENOCAPTIV_002835</name>
</gene>
<organism evidence="1 2">
    <name type="scientific">Xenoophorus captivus</name>
    <dbReference type="NCBI Taxonomy" id="1517983"/>
    <lineage>
        <taxon>Eukaryota</taxon>
        <taxon>Metazoa</taxon>
        <taxon>Chordata</taxon>
        <taxon>Craniata</taxon>
        <taxon>Vertebrata</taxon>
        <taxon>Euteleostomi</taxon>
        <taxon>Actinopterygii</taxon>
        <taxon>Neopterygii</taxon>
        <taxon>Teleostei</taxon>
        <taxon>Neoteleostei</taxon>
        <taxon>Acanthomorphata</taxon>
        <taxon>Ovalentaria</taxon>
        <taxon>Atherinomorphae</taxon>
        <taxon>Cyprinodontiformes</taxon>
        <taxon>Goodeidae</taxon>
        <taxon>Xenoophorus</taxon>
    </lineage>
</organism>
<dbReference type="Proteomes" id="UP001434883">
    <property type="component" value="Unassembled WGS sequence"/>
</dbReference>